<dbReference type="InterPro" id="IPR042175">
    <property type="entry name" value="Cell/Rod_MreC_2"/>
</dbReference>
<keyword evidence="10" id="KW-1185">Reference proteome</keyword>
<feature type="transmembrane region" description="Helical" evidence="7">
    <location>
        <begin position="12"/>
        <end position="32"/>
    </location>
</feature>
<dbReference type="Gene3D" id="2.40.10.350">
    <property type="entry name" value="Rod shape-determining protein MreC, domain 2"/>
    <property type="match status" value="1"/>
</dbReference>
<dbReference type="InterPro" id="IPR055342">
    <property type="entry name" value="MreC_beta-barrel_core"/>
</dbReference>
<sequence>MRRRARYNFKPKHGLIVGVILCIILIILSFRFEGIFYPVRNAVGTVITPMQQGINTVGTFISDRMETLKNIRELIQENKKLKDQVSVLSYENKLLLQNKYELDELRKLYELDQKYFDYPKVAARIIDKDINNWYNVFTIDKGTKDGLAVDMNVLAGSGLVGIITECYYNHSVVRAIIDDKSAVQGMFLKTSDTCFVQGDLKLMEKGKIRVNFISKDAQIEDGYEVVTAHTSPKYLQGILIGYVSDIKLDSSNMTKTAYLTPAVDFERLSEVLIITELKEPLIKELPEEDPSID</sequence>
<name>A0A0K8J5F3_9FIRM</name>
<evidence type="ECO:0000259" key="8">
    <source>
        <dbReference type="Pfam" id="PF04085"/>
    </source>
</evidence>
<dbReference type="NCBIfam" id="TIGR00219">
    <property type="entry name" value="mreC"/>
    <property type="match status" value="1"/>
</dbReference>
<dbReference type="EMBL" id="LN879430">
    <property type="protein sequence ID" value="CUH92690.1"/>
    <property type="molecule type" value="Genomic_DNA"/>
</dbReference>
<dbReference type="RefSeq" id="WP_058258038.1">
    <property type="nucleotide sequence ID" value="NZ_DUPS01000029.1"/>
</dbReference>
<dbReference type="GO" id="GO:0005886">
    <property type="term" value="C:plasma membrane"/>
    <property type="evidence" value="ECO:0007669"/>
    <property type="project" value="TreeGrafter"/>
</dbReference>
<feature type="coiled-coil region" evidence="6">
    <location>
        <begin position="64"/>
        <end position="91"/>
    </location>
</feature>
<dbReference type="InterPro" id="IPR007221">
    <property type="entry name" value="MreC"/>
</dbReference>
<dbReference type="OrthoDB" id="9792313at2"/>
<dbReference type="PANTHER" id="PTHR34138">
    <property type="entry name" value="CELL SHAPE-DETERMINING PROTEIN MREC"/>
    <property type="match status" value="1"/>
</dbReference>
<organism evidence="9 10">
    <name type="scientific">Herbinix luporum</name>
    <dbReference type="NCBI Taxonomy" id="1679721"/>
    <lineage>
        <taxon>Bacteria</taxon>
        <taxon>Bacillati</taxon>
        <taxon>Bacillota</taxon>
        <taxon>Clostridia</taxon>
        <taxon>Lachnospirales</taxon>
        <taxon>Lachnospiraceae</taxon>
        <taxon>Herbinix</taxon>
    </lineage>
</organism>
<feature type="domain" description="Rod shape-determining protein MreC beta-barrel core" evidence="8">
    <location>
        <begin position="125"/>
        <end position="274"/>
    </location>
</feature>
<evidence type="ECO:0000256" key="7">
    <source>
        <dbReference type="SAM" id="Phobius"/>
    </source>
</evidence>
<evidence type="ECO:0000256" key="6">
    <source>
        <dbReference type="SAM" id="Coils"/>
    </source>
</evidence>
<dbReference type="AlphaFoldDB" id="A0A0K8J5F3"/>
<comment type="function">
    <text evidence="5">Involved in formation and maintenance of cell shape.</text>
</comment>
<evidence type="ECO:0000256" key="3">
    <source>
        <dbReference type="ARBA" id="ARBA00022960"/>
    </source>
</evidence>
<keyword evidence="7" id="KW-0472">Membrane</keyword>
<dbReference type="Gene3D" id="2.40.10.340">
    <property type="entry name" value="Rod shape-determining protein MreC, domain 1"/>
    <property type="match status" value="1"/>
</dbReference>
<keyword evidence="3 5" id="KW-0133">Cell shape</keyword>
<dbReference type="InterPro" id="IPR042177">
    <property type="entry name" value="Cell/Rod_1"/>
</dbReference>
<reference evidence="10" key="1">
    <citation type="submission" date="2015-09" db="EMBL/GenBank/DDBJ databases">
        <authorList>
            <person name="Wibberg D."/>
        </authorList>
    </citation>
    <scope>NUCLEOTIDE SEQUENCE [LARGE SCALE GENOMIC DNA]</scope>
    <source>
        <strain evidence="10">SD1D</strain>
    </source>
</reference>
<evidence type="ECO:0000256" key="2">
    <source>
        <dbReference type="ARBA" id="ARBA00013855"/>
    </source>
</evidence>
<evidence type="ECO:0000256" key="1">
    <source>
        <dbReference type="ARBA" id="ARBA00009369"/>
    </source>
</evidence>
<protein>
    <recommendedName>
        <fullName evidence="2 5">Cell shape-determining protein MreC</fullName>
    </recommendedName>
    <alternativeName>
        <fullName evidence="4 5">Cell shape protein MreC</fullName>
    </alternativeName>
</protein>
<dbReference type="GO" id="GO:0008360">
    <property type="term" value="P:regulation of cell shape"/>
    <property type="evidence" value="ECO:0007669"/>
    <property type="project" value="UniProtKB-KW"/>
</dbReference>
<proteinExistence type="inferred from homology"/>
<gene>
    <name evidence="9" type="ORF">SD1D_1144</name>
</gene>
<evidence type="ECO:0000313" key="9">
    <source>
        <dbReference type="EMBL" id="CUH92690.1"/>
    </source>
</evidence>
<dbReference type="KEGG" id="hsd:SD1D_1144"/>
<evidence type="ECO:0000313" key="10">
    <source>
        <dbReference type="Proteomes" id="UP000196053"/>
    </source>
</evidence>
<dbReference type="PIRSF" id="PIRSF038471">
    <property type="entry name" value="MreC"/>
    <property type="match status" value="1"/>
</dbReference>
<keyword evidence="6" id="KW-0175">Coiled coil</keyword>
<dbReference type="Proteomes" id="UP000196053">
    <property type="component" value="Chromosome I"/>
</dbReference>
<comment type="similarity">
    <text evidence="1 5">Belongs to the MreC family.</text>
</comment>
<dbReference type="PANTHER" id="PTHR34138:SF1">
    <property type="entry name" value="CELL SHAPE-DETERMINING PROTEIN MREC"/>
    <property type="match status" value="1"/>
</dbReference>
<dbReference type="Pfam" id="PF04085">
    <property type="entry name" value="MreC"/>
    <property type="match status" value="1"/>
</dbReference>
<evidence type="ECO:0000256" key="5">
    <source>
        <dbReference type="PIRNR" id="PIRNR038471"/>
    </source>
</evidence>
<evidence type="ECO:0000256" key="4">
    <source>
        <dbReference type="ARBA" id="ARBA00032089"/>
    </source>
</evidence>
<keyword evidence="7" id="KW-0812">Transmembrane</keyword>
<keyword evidence="7" id="KW-1133">Transmembrane helix</keyword>
<accession>A0A0K8J5F3</accession>